<name>A0AAE0VL62_9BIVA</name>
<evidence type="ECO:0000256" key="1">
    <source>
        <dbReference type="SAM" id="MobiDB-lite"/>
    </source>
</evidence>
<dbReference type="EMBL" id="JAEAOA010001939">
    <property type="protein sequence ID" value="KAK3580862.1"/>
    <property type="molecule type" value="Genomic_DNA"/>
</dbReference>
<proteinExistence type="predicted"/>
<reference evidence="2" key="1">
    <citation type="journal article" date="2021" name="Genome Biol. Evol.">
        <title>A High-Quality Reference Genome for a Parasitic Bivalve with Doubly Uniparental Inheritance (Bivalvia: Unionida).</title>
        <authorList>
            <person name="Smith C.H."/>
        </authorList>
    </citation>
    <scope>NUCLEOTIDE SEQUENCE</scope>
    <source>
        <strain evidence="2">CHS0354</strain>
    </source>
</reference>
<feature type="compositionally biased region" description="Basic residues" evidence="1">
    <location>
        <begin position="57"/>
        <end position="73"/>
    </location>
</feature>
<evidence type="ECO:0000313" key="2">
    <source>
        <dbReference type="EMBL" id="KAK3580862.1"/>
    </source>
</evidence>
<comment type="caution">
    <text evidence="2">The sequence shown here is derived from an EMBL/GenBank/DDBJ whole genome shotgun (WGS) entry which is preliminary data.</text>
</comment>
<feature type="non-terminal residue" evidence="2">
    <location>
        <position position="1"/>
    </location>
</feature>
<sequence>ETQPHTLAEYNQPIKKKNQNSKNINKTITTKEGKTHIGDNKNKQKEDEQLVREKQHQKQTKQQKKKEKVHRGRPKQEKQRNNLWQNEKIQNGNSQKARSITLLTK</sequence>
<gene>
    <name evidence="2" type="ORF">CHS0354_032923</name>
</gene>
<evidence type="ECO:0000313" key="3">
    <source>
        <dbReference type="Proteomes" id="UP001195483"/>
    </source>
</evidence>
<protein>
    <submittedName>
        <fullName evidence="2">Uncharacterized protein</fullName>
    </submittedName>
</protein>
<dbReference type="AlphaFoldDB" id="A0AAE0VL62"/>
<keyword evidence="3" id="KW-1185">Reference proteome</keyword>
<reference evidence="2" key="2">
    <citation type="journal article" date="2021" name="Genome Biol. Evol.">
        <title>Developing a high-quality reference genome for a parasitic bivalve with doubly uniparental inheritance (Bivalvia: Unionida).</title>
        <authorList>
            <person name="Smith C.H."/>
        </authorList>
    </citation>
    <scope>NUCLEOTIDE SEQUENCE</scope>
    <source>
        <strain evidence="2">CHS0354</strain>
        <tissue evidence="2">Mantle</tissue>
    </source>
</reference>
<feature type="region of interest" description="Disordered" evidence="1">
    <location>
        <begin position="1"/>
        <end position="105"/>
    </location>
</feature>
<organism evidence="2 3">
    <name type="scientific">Potamilus streckersoni</name>
    <dbReference type="NCBI Taxonomy" id="2493646"/>
    <lineage>
        <taxon>Eukaryota</taxon>
        <taxon>Metazoa</taxon>
        <taxon>Spiralia</taxon>
        <taxon>Lophotrochozoa</taxon>
        <taxon>Mollusca</taxon>
        <taxon>Bivalvia</taxon>
        <taxon>Autobranchia</taxon>
        <taxon>Heteroconchia</taxon>
        <taxon>Palaeoheterodonta</taxon>
        <taxon>Unionida</taxon>
        <taxon>Unionoidea</taxon>
        <taxon>Unionidae</taxon>
        <taxon>Ambleminae</taxon>
        <taxon>Lampsilini</taxon>
        <taxon>Potamilus</taxon>
    </lineage>
</organism>
<dbReference type="Proteomes" id="UP001195483">
    <property type="component" value="Unassembled WGS sequence"/>
</dbReference>
<feature type="compositionally biased region" description="Basic and acidic residues" evidence="1">
    <location>
        <begin position="29"/>
        <end position="56"/>
    </location>
</feature>
<accession>A0AAE0VL62</accession>
<reference evidence="2" key="3">
    <citation type="submission" date="2023-05" db="EMBL/GenBank/DDBJ databases">
        <authorList>
            <person name="Smith C.H."/>
        </authorList>
    </citation>
    <scope>NUCLEOTIDE SEQUENCE</scope>
    <source>
        <strain evidence="2">CHS0354</strain>
        <tissue evidence="2">Mantle</tissue>
    </source>
</reference>
<feature type="compositionally biased region" description="Polar residues" evidence="1">
    <location>
        <begin position="81"/>
        <end position="105"/>
    </location>
</feature>